<reference evidence="1" key="1">
    <citation type="submission" date="2024-07" db="EMBL/GenBank/DDBJ databases">
        <authorList>
            <person name="Kim Y.J."/>
            <person name="Jeong J.Y."/>
        </authorList>
    </citation>
    <scope>NUCLEOTIDE SEQUENCE</scope>
    <source>
        <strain evidence="1">GIHE-MW2</strain>
    </source>
</reference>
<accession>A0AAU8JIP8</accession>
<evidence type="ECO:0000313" key="1">
    <source>
        <dbReference type="EMBL" id="XCM38597.1"/>
    </source>
</evidence>
<dbReference type="EMBL" id="CP159837">
    <property type="protein sequence ID" value="XCM38597.1"/>
    <property type="molecule type" value="Genomic_DNA"/>
</dbReference>
<organism evidence="1">
    <name type="scientific">Planktothricoides raciborskii GIHE-MW2</name>
    <dbReference type="NCBI Taxonomy" id="2792601"/>
    <lineage>
        <taxon>Bacteria</taxon>
        <taxon>Bacillati</taxon>
        <taxon>Cyanobacteriota</taxon>
        <taxon>Cyanophyceae</taxon>
        <taxon>Oscillatoriophycideae</taxon>
        <taxon>Oscillatoriales</taxon>
        <taxon>Oscillatoriaceae</taxon>
        <taxon>Planktothricoides</taxon>
    </lineage>
</organism>
<proteinExistence type="predicted"/>
<gene>
    <name evidence="1" type="ORF">ABWT76_001455</name>
</gene>
<protein>
    <submittedName>
        <fullName evidence="1">Uncharacterized protein</fullName>
    </submittedName>
</protein>
<sequence>MKKVAVSLNEALWEKRLRSNLSTIEDIRIDGLNDLRAMQDDFHHWQTVLISLQENYQALLAQNQRLKSMLLGSIDECYCWPGNRCDRCTKIIELLGDFVR</sequence>
<dbReference type="RefSeq" id="WP_190880573.1">
    <property type="nucleotide sequence ID" value="NZ_CP159837.1"/>
</dbReference>
<dbReference type="AlphaFoldDB" id="A0AAU8JIP8"/>
<name>A0AAU8JIP8_9CYAN</name>